<dbReference type="GO" id="GO:0003677">
    <property type="term" value="F:DNA binding"/>
    <property type="evidence" value="ECO:0007669"/>
    <property type="project" value="UniProtKB-KW"/>
</dbReference>
<evidence type="ECO:0000313" key="2">
    <source>
        <dbReference type="EMBL" id="MBB5643665.1"/>
    </source>
</evidence>
<keyword evidence="2" id="KW-0238">DNA-binding</keyword>
<dbReference type="Proteomes" id="UP000561726">
    <property type="component" value="Unassembled WGS sequence"/>
</dbReference>
<dbReference type="OrthoDB" id="5117520at2"/>
<keyword evidence="3" id="KW-1185">Reference proteome</keyword>
<dbReference type="Proteomes" id="UP000029864">
    <property type="component" value="Unassembled WGS sequence"/>
</dbReference>
<evidence type="ECO:0000313" key="1">
    <source>
        <dbReference type="EMBL" id="KGJ79285.1"/>
    </source>
</evidence>
<evidence type="ECO:0000313" key="4">
    <source>
        <dbReference type="Proteomes" id="UP000561726"/>
    </source>
</evidence>
<dbReference type="EMBL" id="JACHBQ010000002">
    <property type="protein sequence ID" value="MBB5643665.1"/>
    <property type="molecule type" value="Genomic_DNA"/>
</dbReference>
<dbReference type="EMBL" id="JPXF01000016">
    <property type="protein sequence ID" value="KGJ79285.1"/>
    <property type="molecule type" value="Genomic_DNA"/>
</dbReference>
<name>A0A099JMC6_9MICO</name>
<proteinExistence type="predicted"/>
<sequence>MARSEILMKDAPARVKVFQELFAAPARVLVLRALLPRPLNYAELFAALGDVMSRPAIHGALVDLRALGYIEDDAPDDVIRRPSTTKLAARRDRITHDFGQALEYVLG</sequence>
<accession>A0A099JMC6</accession>
<dbReference type="InterPro" id="IPR036390">
    <property type="entry name" value="WH_DNA-bd_sf"/>
</dbReference>
<protein>
    <submittedName>
        <fullName evidence="2">DNA-binding transcriptional ArsR family regulator</fullName>
    </submittedName>
</protein>
<dbReference type="SUPFAM" id="SSF46785">
    <property type="entry name" value="Winged helix' DNA-binding domain"/>
    <property type="match status" value="1"/>
</dbReference>
<dbReference type="AlphaFoldDB" id="A0A099JMC6"/>
<reference evidence="2 4" key="2">
    <citation type="submission" date="2020-08" db="EMBL/GenBank/DDBJ databases">
        <title>Sequencing the genomes of 1000 actinobacteria strains.</title>
        <authorList>
            <person name="Klenk H.-P."/>
        </authorList>
    </citation>
    <scope>NUCLEOTIDE SEQUENCE [LARGE SCALE GENOMIC DNA]</scope>
    <source>
        <strain evidence="2 4">DSM 21065</strain>
    </source>
</reference>
<organism evidence="1 3">
    <name type="scientific">Cryobacterium roopkundense</name>
    <dbReference type="NCBI Taxonomy" id="1001240"/>
    <lineage>
        <taxon>Bacteria</taxon>
        <taxon>Bacillati</taxon>
        <taxon>Actinomycetota</taxon>
        <taxon>Actinomycetes</taxon>
        <taxon>Micrococcales</taxon>
        <taxon>Microbacteriaceae</taxon>
        <taxon>Cryobacterium</taxon>
    </lineage>
</organism>
<comment type="caution">
    <text evidence="1">The sequence shown here is derived from an EMBL/GenBank/DDBJ whole genome shotgun (WGS) entry which is preliminary data.</text>
</comment>
<dbReference type="RefSeq" id="WP_035835717.1">
    <property type="nucleotide sequence ID" value="NZ_JACHBQ010000002.1"/>
</dbReference>
<gene>
    <name evidence="2" type="ORF">BJ997_004276</name>
    <name evidence="1" type="ORF">GY21_05695</name>
</gene>
<evidence type="ECO:0000313" key="3">
    <source>
        <dbReference type="Proteomes" id="UP000029864"/>
    </source>
</evidence>
<reference evidence="1 3" key="1">
    <citation type="submission" date="2014-08" db="EMBL/GenBank/DDBJ databases">
        <authorList>
            <person name="Sisinthy S."/>
        </authorList>
    </citation>
    <scope>NUCLEOTIDE SEQUENCE [LARGE SCALE GENOMIC DNA]</scope>
    <source>
        <strain evidence="1 3">RuG17</strain>
    </source>
</reference>